<keyword evidence="2" id="KW-1185">Reference proteome</keyword>
<accession>A0A4V5ZXN1</accession>
<reference evidence="1 2" key="2">
    <citation type="journal article" date="2019" name="G3 (Bethesda)">
        <title>Hybrid Assembly of the Genome of the Entomopathogenic Nematode Steinernema carpocapsae Identifies the X-Chromosome.</title>
        <authorList>
            <person name="Serra L."/>
            <person name="Macchietto M."/>
            <person name="Macias-Munoz A."/>
            <person name="McGill C.J."/>
            <person name="Rodriguez I.M."/>
            <person name="Rodriguez B."/>
            <person name="Murad R."/>
            <person name="Mortazavi A."/>
        </authorList>
    </citation>
    <scope>NUCLEOTIDE SEQUENCE [LARGE SCALE GENOMIC DNA]</scope>
    <source>
        <strain evidence="1 2">ALL</strain>
    </source>
</reference>
<dbReference type="AlphaFoldDB" id="A0A4V5ZXN1"/>
<protein>
    <submittedName>
        <fullName evidence="1">Uncharacterized protein</fullName>
    </submittedName>
</protein>
<comment type="caution">
    <text evidence="1">The sequence shown here is derived from an EMBL/GenBank/DDBJ whole genome shotgun (WGS) entry which is preliminary data.</text>
</comment>
<name>A0A4V5ZXN1_STECR</name>
<sequence>MQTYAFLEIAEYGRTCREKATFDKKLSGAAQDLGITLAVLLAVLKPVVASDTHCLGLPAMMEKSVDGNLWDHRGQAEIRVSVDRKERRVLMEFRVCIVHALAAVMITKFLFRNCDFEHELKMDCNHIIS</sequence>
<reference evidence="1 2" key="1">
    <citation type="journal article" date="2015" name="Genome Biol.">
        <title>Comparative genomics of Steinernema reveals deeply conserved gene regulatory networks.</title>
        <authorList>
            <person name="Dillman A.R."/>
            <person name="Macchietto M."/>
            <person name="Porter C.F."/>
            <person name="Rogers A."/>
            <person name="Williams B."/>
            <person name="Antoshechkin I."/>
            <person name="Lee M.M."/>
            <person name="Goodwin Z."/>
            <person name="Lu X."/>
            <person name="Lewis E.E."/>
            <person name="Goodrich-Blair H."/>
            <person name="Stock S.P."/>
            <person name="Adams B.J."/>
            <person name="Sternberg P.W."/>
            <person name="Mortazavi A."/>
        </authorList>
    </citation>
    <scope>NUCLEOTIDE SEQUENCE [LARGE SCALE GENOMIC DNA]</scope>
    <source>
        <strain evidence="1 2">ALL</strain>
    </source>
</reference>
<gene>
    <name evidence="1" type="ORF">L596_027674</name>
</gene>
<dbReference type="Proteomes" id="UP000298663">
    <property type="component" value="Unassembled WGS sequence"/>
</dbReference>
<evidence type="ECO:0000313" key="1">
    <source>
        <dbReference type="EMBL" id="TKR60425.1"/>
    </source>
</evidence>
<organism evidence="1 2">
    <name type="scientific">Steinernema carpocapsae</name>
    <name type="common">Entomopathogenic nematode</name>
    <dbReference type="NCBI Taxonomy" id="34508"/>
    <lineage>
        <taxon>Eukaryota</taxon>
        <taxon>Metazoa</taxon>
        <taxon>Ecdysozoa</taxon>
        <taxon>Nematoda</taxon>
        <taxon>Chromadorea</taxon>
        <taxon>Rhabditida</taxon>
        <taxon>Tylenchina</taxon>
        <taxon>Panagrolaimomorpha</taxon>
        <taxon>Strongyloidoidea</taxon>
        <taxon>Steinernematidae</taxon>
        <taxon>Steinernema</taxon>
    </lineage>
</organism>
<dbReference type="EMBL" id="AZBU02000011">
    <property type="protein sequence ID" value="TKR60425.1"/>
    <property type="molecule type" value="Genomic_DNA"/>
</dbReference>
<proteinExistence type="predicted"/>
<evidence type="ECO:0000313" key="2">
    <source>
        <dbReference type="Proteomes" id="UP000298663"/>
    </source>
</evidence>